<feature type="domain" description="Bifunctional inhibitor/plant lipid transfer protein/seed storage helical" evidence="4">
    <location>
        <begin position="31"/>
        <end position="96"/>
    </location>
</feature>
<reference evidence="5 6" key="1">
    <citation type="journal article" date="2013" name="Proc. Natl. Acad. Sci. U.S.A.">
        <title>Fine-scale variation in meiotic recombination in Mimulus inferred from population shotgun sequencing.</title>
        <authorList>
            <person name="Hellsten U."/>
            <person name="Wright K.M."/>
            <person name="Jenkins J."/>
            <person name="Shu S."/>
            <person name="Yuan Y."/>
            <person name="Wessler S.R."/>
            <person name="Schmutz J."/>
            <person name="Willis J.H."/>
            <person name="Rokhsar D.S."/>
        </authorList>
    </citation>
    <scope>NUCLEOTIDE SEQUENCE [LARGE SCALE GENOMIC DNA]</scope>
    <source>
        <strain evidence="6">cv. DUN x IM62</strain>
    </source>
</reference>
<dbReference type="Pfam" id="PF00234">
    <property type="entry name" value="Tryp_alpha_amyl"/>
    <property type="match status" value="1"/>
</dbReference>
<dbReference type="InterPro" id="IPR036312">
    <property type="entry name" value="Bifun_inhib/LTP/seed_sf"/>
</dbReference>
<evidence type="ECO:0000256" key="1">
    <source>
        <dbReference type="ARBA" id="ARBA00022448"/>
    </source>
</evidence>
<feature type="chain" id="PRO_5001508211" description="Bifunctional inhibitor/plant lipid transfer protein/seed storage helical domain-containing protein" evidence="3">
    <location>
        <begin position="29"/>
        <end position="96"/>
    </location>
</feature>
<evidence type="ECO:0000313" key="5">
    <source>
        <dbReference type="EMBL" id="EYU41301.1"/>
    </source>
</evidence>
<keyword evidence="6" id="KW-1185">Reference proteome</keyword>
<dbReference type="PANTHER" id="PTHR33214:SF69">
    <property type="entry name" value="BIFUNCTIONAL INHIBITOR_LIPID-TRANSFER PROTEIN_SEED STORAGE 2S ALBUMIN SUPERFAMILY PROTEIN"/>
    <property type="match status" value="1"/>
</dbReference>
<protein>
    <recommendedName>
        <fullName evidence="4">Bifunctional inhibitor/plant lipid transfer protein/seed storage helical domain-containing protein</fullName>
    </recommendedName>
</protein>
<dbReference type="eggNOG" id="ENOG502S3N0">
    <property type="taxonomic scope" value="Eukaryota"/>
</dbReference>
<keyword evidence="2" id="KW-0446">Lipid-binding</keyword>
<evidence type="ECO:0000313" key="6">
    <source>
        <dbReference type="Proteomes" id="UP000030748"/>
    </source>
</evidence>
<dbReference type="AlphaFoldDB" id="A0A022RMW3"/>
<evidence type="ECO:0000256" key="3">
    <source>
        <dbReference type="SAM" id="SignalP"/>
    </source>
</evidence>
<feature type="signal peptide" evidence="3">
    <location>
        <begin position="1"/>
        <end position="28"/>
    </location>
</feature>
<dbReference type="PhylomeDB" id="A0A022RMW3"/>
<dbReference type="OrthoDB" id="665742at2759"/>
<dbReference type="Gene3D" id="1.10.110.10">
    <property type="entry name" value="Plant lipid-transfer and hydrophobic proteins"/>
    <property type="match status" value="1"/>
</dbReference>
<sequence length="96" mass="10025">MKSGVASFVAWCAVVMVVLLVAAETTAAANCNPLELSPCLGAIMGSGQPSAECCQKLKEQVPCFCTYLKDPTLRQFIDSPNAKKVAAACGLQQPSC</sequence>
<keyword evidence="1" id="KW-0813">Transport</keyword>
<name>A0A022RMW3_ERYGU</name>
<dbReference type="Proteomes" id="UP000030748">
    <property type="component" value="Unassembled WGS sequence"/>
</dbReference>
<dbReference type="SMART" id="SM00499">
    <property type="entry name" value="AAI"/>
    <property type="match status" value="1"/>
</dbReference>
<proteinExistence type="predicted"/>
<dbReference type="KEGG" id="egt:105953435"/>
<organism evidence="5 6">
    <name type="scientific">Erythranthe guttata</name>
    <name type="common">Yellow monkey flower</name>
    <name type="synonym">Mimulus guttatus</name>
    <dbReference type="NCBI Taxonomy" id="4155"/>
    <lineage>
        <taxon>Eukaryota</taxon>
        <taxon>Viridiplantae</taxon>
        <taxon>Streptophyta</taxon>
        <taxon>Embryophyta</taxon>
        <taxon>Tracheophyta</taxon>
        <taxon>Spermatophyta</taxon>
        <taxon>Magnoliopsida</taxon>
        <taxon>eudicotyledons</taxon>
        <taxon>Gunneridae</taxon>
        <taxon>Pentapetalae</taxon>
        <taxon>asterids</taxon>
        <taxon>lamiids</taxon>
        <taxon>Lamiales</taxon>
        <taxon>Phrymaceae</taxon>
        <taxon>Erythranthe</taxon>
    </lineage>
</organism>
<dbReference type="GO" id="GO:0006869">
    <property type="term" value="P:lipid transport"/>
    <property type="evidence" value="ECO:0007669"/>
    <property type="project" value="InterPro"/>
</dbReference>
<dbReference type="SUPFAM" id="SSF47699">
    <property type="entry name" value="Bifunctional inhibitor/lipid-transfer protein/seed storage 2S albumin"/>
    <property type="match status" value="1"/>
</dbReference>
<dbReference type="PANTHER" id="PTHR33214">
    <property type="entry name" value="BIFUNCTIONAL INHIBITOR/LIPID-TRANSFER PROTEIN/SEED STORAGE 2S ALBUMIN SUPERFAMILY PROTEIN"/>
    <property type="match status" value="1"/>
</dbReference>
<keyword evidence="3" id="KW-0732">Signal</keyword>
<evidence type="ECO:0000259" key="4">
    <source>
        <dbReference type="SMART" id="SM00499"/>
    </source>
</evidence>
<dbReference type="OMA" id="KVMWGSS"/>
<dbReference type="CDD" id="cd01959">
    <property type="entry name" value="nsLTP2"/>
    <property type="match status" value="1"/>
</dbReference>
<evidence type="ECO:0000256" key="2">
    <source>
        <dbReference type="ARBA" id="ARBA00023121"/>
    </source>
</evidence>
<dbReference type="EMBL" id="KI630330">
    <property type="protein sequence ID" value="EYU41301.1"/>
    <property type="molecule type" value="Genomic_DNA"/>
</dbReference>
<gene>
    <name evidence="5" type="ORF">MIMGU_mgv1a021579mg</name>
</gene>
<dbReference type="InterPro" id="IPR016140">
    <property type="entry name" value="Bifunc_inhib/LTP/seed_store"/>
</dbReference>
<dbReference type="InterPro" id="IPR033872">
    <property type="entry name" value="nsLTP2"/>
</dbReference>
<accession>A0A022RMW3</accession>
<dbReference type="GO" id="GO:0008289">
    <property type="term" value="F:lipid binding"/>
    <property type="evidence" value="ECO:0007669"/>
    <property type="project" value="UniProtKB-KW"/>
</dbReference>
<dbReference type="STRING" id="4155.A0A022RMW3"/>